<feature type="domain" description="Cleavage stimulation factor subunit 2 hinge" evidence="2">
    <location>
        <begin position="2"/>
        <end position="40"/>
    </location>
</feature>
<proteinExistence type="predicted"/>
<dbReference type="PANTHER" id="PTHR45735">
    <property type="entry name" value="CLEAVAGE STIMULATION FACTOR SUBUNIT 2"/>
    <property type="match status" value="1"/>
</dbReference>
<organism evidence="3 4">
    <name type="scientific">Olpidium bornovanus</name>
    <dbReference type="NCBI Taxonomy" id="278681"/>
    <lineage>
        <taxon>Eukaryota</taxon>
        <taxon>Fungi</taxon>
        <taxon>Fungi incertae sedis</taxon>
        <taxon>Olpidiomycota</taxon>
        <taxon>Olpidiomycotina</taxon>
        <taxon>Olpidiomycetes</taxon>
        <taxon>Olpidiales</taxon>
        <taxon>Olpidiaceae</taxon>
        <taxon>Olpidium</taxon>
    </lineage>
</organism>
<dbReference type="EMBL" id="JAEFCI010012098">
    <property type="protein sequence ID" value="KAG5456210.1"/>
    <property type="molecule type" value="Genomic_DNA"/>
</dbReference>
<evidence type="ECO:0000259" key="2">
    <source>
        <dbReference type="Pfam" id="PF14327"/>
    </source>
</evidence>
<dbReference type="PANTHER" id="PTHR45735:SF2">
    <property type="entry name" value="CLEAVAGE STIMULATION FACTOR SUBUNIT 2"/>
    <property type="match status" value="1"/>
</dbReference>
<keyword evidence="4" id="KW-1185">Reference proteome</keyword>
<sequence length="155" mass="16778">MFATQNPEQARILLIQNPQMSYAILQGLLMMNLVDPNTAQVLCQVRSPVWRKRVEFVYCAWPSKSDRPIQQRIAQSSPGVQLPQGYHYSAAQPGAPPPQPPLPTQPPPRHIPQQAPPPPQPGIGGYAEMGPPAHYAASPAPAPARGPAYAPAPLM</sequence>
<dbReference type="Proteomes" id="UP000673691">
    <property type="component" value="Unassembled WGS sequence"/>
</dbReference>
<feature type="compositionally biased region" description="Pro residues" evidence="1">
    <location>
        <begin position="94"/>
        <end position="121"/>
    </location>
</feature>
<dbReference type="Pfam" id="PF14327">
    <property type="entry name" value="CSTF2_hinge"/>
    <property type="match status" value="1"/>
</dbReference>
<evidence type="ECO:0000313" key="4">
    <source>
        <dbReference type="Proteomes" id="UP000673691"/>
    </source>
</evidence>
<reference evidence="3 4" key="1">
    <citation type="journal article" name="Sci. Rep.">
        <title>Genome-scale phylogenetic analyses confirm Olpidium as the closest living zoosporic fungus to the non-flagellated, terrestrial fungi.</title>
        <authorList>
            <person name="Chang Y."/>
            <person name="Rochon D."/>
            <person name="Sekimoto S."/>
            <person name="Wang Y."/>
            <person name="Chovatia M."/>
            <person name="Sandor L."/>
            <person name="Salamov A."/>
            <person name="Grigoriev I.V."/>
            <person name="Stajich J.E."/>
            <person name="Spatafora J.W."/>
        </authorList>
    </citation>
    <scope>NUCLEOTIDE SEQUENCE [LARGE SCALE GENOMIC DNA]</scope>
    <source>
        <strain evidence="3">S191</strain>
    </source>
</reference>
<evidence type="ECO:0000313" key="3">
    <source>
        <dbReference type="EMBL" id="KAG5456210.1"/>
    </source>
</evidence>
<gene>
    <name evidence="3" type="ORF">BJ554DRAFT_4110</name>
</gene>
<evidence type="ECO:0000256" key="1">
    <source>
        <dbReference type="SAM" id="MobiDB-lite"/>
    </source>
</evidence>
<dbReference type="GO" id="GO:0003729">
    <property type="term" value="F:mRNA binding"/>
    <property type="evidence" value="ECO:0007669"/>
    <property type="project" value="TreeGrafter"/>
</dbReference>
<feature type="non-terminal residue" evidence="3">
    <location>
        <position position="155"/>
    </location>
</feature>
<dbReference type="AlphaFoldDB" id="A0A8H7ZN91"/>
<name>A0A8H7ZN91_9FUNG</name>
<comment type="caution">
    <text evidence="3">The sequence shown here is derived from an EMBL/GenBank/DDBJ whole genome shotgun (WGS) entry which is preliminary data.</text>
</comment>
<accession>A0A8H7ZN91</accession>
<dbReference type="OrthoDB" id="272703at2759"/>
<feature type="compositionally biased region" description="Low complexity" evidence="1">
    <location>
        <begin position="131"/>
        <end position="155"/>
    </location>
</feature>
<protein>
    <recommendedName>
        <fullName evidence="2">Cleavage stimulation factor subunit 2 hinge domain-containing protein</fullName>
    </recommendedName>
</protein>
<feature type="region of interest" description="Disordered" evidence="1">
    <location>
        <begin position="66"/>
        <end position="155"/>
    </location>
</feature>
<dbReference type="InterPro" id="IPR025742">
    <property type="entry name" value="CSTF2_hinge"/>
</dbReference>
<dbReference type="GO" id="GO:0005847">
    <property type="term" value="C:mRNA cleavage and polyadenylation specificity factor complex"/>
    <property type="evidence" value="ECO:0007669"/>
    <property type="project" value="TreeGrafter"/>
</dbReference>
<dbReference type="Gene3D" id="1.25.40.630">
    <property type="match status" value="1"/>
</dbReference>